<dbReference type="PANTHER" id="PTHR47572:SF4">
    <property type="entry name" value="LACTONASE DRP35"/>
    <property type="match status" value="1"/>
</dbReference>
<evidence type="ECO:0000313" key="3">
    <source>
        <dbReference type="EMBL" id="MCQ8280040.1"/>
    </source>
</evidence>
<proteinExistence type="predicted"/>
<reference evidence="3 4" key="1">
    <citation type="submission" date="2022-06" db="EMBL/GenBank/DDBJ databases">
        <title>Endosaccharibacter gen. nov., sp. nov., endophytic bacteria isolated from sugarcane.</title>
        <authorList>
            <person name="Pitiwittayakul N."/>
            <person name="Yukphan P."/>
            <person name="Charoenyingcharoen P."/>
            <person name="Tanasupawat S."/>
        </authorList>
    </citation>
    <scope>NUCLEOTIDE SEQUENCE [LARGE SCALE GENOMIC DNA]</scope>
    <source>
        <strain evidence="3 4">KSS8</strain>
    </source>
</reference>
<feature type="domain" description="SMP-30/Gluconolactonase/LRE-like region" evidence="2">
    <location>
        <begin position="30"/>
        <end position="289"/>
    </location>
</feature>
<dbReference type="PRINTS" id="PR01790">
    <property type="entry name" value="SMP30FAMILY"/>
</dbReference>
<dbReference type="SUPFAM" id="SSF63829">
    <property type="entry name" value="Calcium-dependent phosphotriesterase"/>
    <property type="match status" value="1"/>
</dbReference>
<dbReference type="RefSeq" id="WP_422865559.1">
    <property type="nucleotide sequence ID" value="NZ_JAMSKV010000021.1"/>
</dbReference>
<dbReference type="Pfam" id="PF08450">
    <property type="entry name" value="SGL"/>
    <property type="match status" value="1"/>
</dbReference>
<dbReference type="InterPro" id="IPR005511">
    <property type="entry name" value="SMP-30"/>
</dbReference>
<dbReference type="PANTHER" id="PTHR47572">
    <property type="entry name" value="LIPOPROTEIN-RELATED"/>
    <property type="match status" value="1"/>
</dbReference>
<keyword evidence="1" id="KW-0378">Hydrolase</keyword>
<accession>A0ABT1WAY3</accession>
<keyword evidence="4" id="KW-1185">Reference proteome</keyword>
<evidence type="ECO:0000259" key="2">
    <source>
        <dbReference type="Pfam" id="PF08450"/>
    </source>
</evidence>
<name>A0ABT1WAY3_9PROT</name>
<gene>
    <name evidence="3" type="ORF">NFI95_16480</name>
</gene>
<dbReference type="EMBL" id="JAMSKV010000021">
    <property type="protein sequence ID" value="MCQ8280040.1"/>
    <property type="molecule type" value="Genomic_DNA"/>
</dbReference>
<evidence type="ECO:0000256" key="1">
    <source>
        <dbReference type="ARBA" id="ARBA00022801"/>
    </source>
</evidence>
<dbReference type="InterPro" id="IPR051262">
    <property type="entry name" value="SMP-30/CGR1_Lactonase"/>
</dbReference>
<dbReference type="Gene3D" id="2.120.10.30">
    <property type="entry name" value="TolB, C-terminal domain"/>
    <property type="match status" value="1"/>
</dbReference>
<dbReference type="InterPro" id="IPR013658">
    <property type="entry name" value="SGL"/>
</dbReference>
<dbReference type="Proteomes" id="UP001524587">
    <property type="component" value="Unassembled WGS sequence"/>
</dbReference>
<protein>
    <submittedName>
        <fullName evidence="3">SMP-30/gluconolactonase/LRE family protein</fullName>
    </submittedName>
</protein>
<organism evidence="3 4">
    <name type="scientific">Endosaccharibacter trunci</name>
    <dbReference type="NCBI Taxonomy" id="2812733"/>
    <lineage>
        <taxon>Bacteria</taxon>
        <taxon>Pseudomonadati</taxon>
        <taxon>Pseudomonadota</taxon>
        <taxon>Alphaproteobacteria</taxon>
        <taxon>Acetobacterales</taxon>
        <taxon>Acetobacteraceae</taxon>
        <taxon>Endosaccharibacter</taxon>
    </lineage>
</organism>
<evidence type="ECO:0000313" key="4">
    <source>
        <dbReference type="Proteomes" id="UP001524587"/>
    </source>
</evidence>
<sequence length="315" mass="34439">MTAFESLDPRFDSYVMSHAPPERIADGCRWTEGPVWFGDANCLLFSDIPNNRILRWIEGAGVSVFRQPSSYANGHTRDREGRLISCLHGARAVVRTELDGRITVLADRFEGRRFNSPNDVVVKSDGSVWFTDPHYGIAMDYEGEGRAEEEMPCRVYRIGADGALSVASDAFSCPNGLCFSPDERTLFIAETGRVGERGIKREIRAFAVSDDGSTLDGGILGEGRPFYAPATGHADGFRCDEHGNVWTSAGDGVHCVAPDGTLLGRIRFPNTVSNLVFGGRHRSRLFVCATTEVYAVYLNVRGAEAPRFAQGAPHG</sequence>
<comment type="caution">
    <text evidence="3">The sequence shown here is derived from an EMBL/GenBank/DDBJ whole genome shotgun (WGS) entry which is preliminary data.</text>
</comment>
<dbReference type="InterPro" id="IPR011042">
    <property type="entry name" value="6-blade_b-propeller_TolB-like"/>
</dbReference>